<dbReference type="AlphaFoldDB" id="A0A0D7B8W7"/>
<gene>
    <name evidence="2" type="ORF">CYLTODRAFT_454938</name>
</gene>
<dbReference type="Proteomes" id="UP000054007">
    <property type="component" value="Unassembled WGS sequence"/>
</dbReference>
<evidence type="ECO:0000259" key="1">
    <source>
        <dbReference type="Pfam" id="PF05368"/>
    </source>
</evidence>
<dbReference type="Gene3D" id="3.40.50.720">
    <property type="entry name" value="NAD(P)-binding Rossmann-like Domain"/>
    <property type="match status" value="1"/>
</dbReference>
<dbReference type="InterPro" id="IPR008030">
    <property type="entry name" value="NmrA-like"/>
</dbReference>
<dbReference type="GO" id="GO:0004029">
    <property type="term" value="F:aldehyde dehydrogenase (NAD+) activity"/>
    <property type="evidence" value="ECO:0007669"/>
    <property type="project" value="TreeGrafter"/>
</dbReference>
<name>A0A0D7B8W7_9AGAR</name>
<accession>A0A0D7B8W7</accession>
<dbReference type="GO" id="GO:0005737">
    <property type="term" value="C:cytoplasm"/>
    <property type="evidence" value="ECO:0007669"/>
    <property type="project" value="TreeGrafter"/>
</dbReference>
<evidence type="ECO:0000313" key="3">
    <source>
        <dbReference type="Proteomes" id="UP000054007"/>
    </source>
</evidence>
<sequence>MSSQKTNILLIGATGYLGGSILLKALTLPDVSITAFVRNADKAKTLRELNLQTTVSVGWAQKLVGRFKKSRRSSDAGVKVVVGSPSTDKDTLDKLVDQADIIVDASDADDMAGAKNIIESASKSSKRPHVIHVSGLAIAVDNAGGQLTKLPAWDDTDIPRLRAIPYEALHNNVDQEYLKADEQGHLYSYLLVPGAAFGQPSGTLVDAGLHTATEFFPTLVVGAVKTAGGAAAAVGEGLNEFAVVHIDDVADLGLILIKKIISDKGLSHGWDGYYFAVNGAVSLKDMVLAAAKGLNKVQDTQYRPLTDDEISKAFPYPIVAQIAGSNTRAKPTRAKALGWSPKKGPSEYLEAVTLLASKSQA</sequence>
<reference evidence="2 3" key="1">
    <citation type="journal article" date="2015" name="Fungal Genet. Biol.">
        <title>Evolution of novel wood decay mechanisms in Agaricales revealed by the genome sequences of Fistulina hepatica and Cylindrobasidium torrendii.</title>
        <authorList>
            <person name="Floudas D."/>
            <person name="Held B.W."/>
            <person name="Riley R."/>
            <person name="Nagy L.G."/>
            <person name="Koehler G."/>
            <person name="Ransdell A.S."/>
            <person name="Younus H."/>
            <person name="Chow J."/>
            <person name="Chiniquy J."/>
            <person name="Lipzen A."/>
            <person name="Tritt A."/>
            <person name="Sun H."/>
            <person name="Haridas S."/>
            <person name="LaButti K."/>
            <person name="Ohm R.A."/>
            <person name="Kues U."/>
            <person name="Blanchette R.A."/>
            <person name="Grigoriev I.V."/>
            <person name="Minto R.E."/>
            <person name="Hibbett D.S."/>
        </authorList>
    </citation>
    <scope>NUCLEOTIDE SEQUENCE [LARGE SCALE GENOMIC DNA]</scope>
    <source>
        <strain evidence="2 3">FP15055 ss-10</strain>
    </source>
</reference>
<organism evidence="2 3">
    <name type="scientific">Cylindrobasidium torrendii FP15055 ss-10</name>
    <dbReference type="NCBI Taxonomy" id="1314674"/>
    <lineage>
        <taxon>Eukaryota</taxon>
        <taxon>Fungi</taxon>
        <taxon>Dikarya</taxon>
        <taxon>Basidiomycota</taxon>
        <taxon>Agaricomycotina</taxon>
        <taxon>Agaricomycetes</taxon>
        <taxon>Agaricomycetidae</taxon>
        <taxon>Agaricales</taxon>
        <taxon>Marasmiineae</taxon>
        <taxon>Physalacriaceae</taxon>
        <taxon>Cylindrobasidium</taxon>
    </lineage>
</organism>
<dbReference type="EMBL" id="KN880540">
    <property type="protein sequence ID" value="KIY66917.1"/>
    <property type="molecule type" value="Genomic_DNA"/>
</dbReference>
<dbReference type="PANTHER" id="PTHR48079:SF6">
    <property type="entry name" value="NAD(P)-BINDING DOMAIN-CONTAINING PROTEIN-RELATED"/>
    <property type="match status" value="1"/>
</dbReference>
<dbReference type="InterPro" id="IPR051783">
    <property type="entry name" value="NAD(P)-dependent_oxidoreduct"/>
</dbReference>
<proteinExistence type="predicted"/>
<protein>
    <submittedName>
        <fullName evidence="2">NAD(P)-binding protein</fullName>
    </submittedName>
</protein>
<dbReference type="STRING" id="1314674.A0A0D7B8W7"/>
<feature type="domain" description="NmrA-like" evidence="1">
    <location>
        <begin position="5"/>
        <end position="154"/>
    </location>
</feature>
<keyword evidence="3" id="KW-1185">Reference proteome</keyword>
<dbReference type="PANTHER" id="PTHR48079">
    <property type="entry name" value="PROTEIN YEEZ"/>
    <property type="match status" value="1"/>
</dbReference>
<evidence type="ECO:0000313" key="2">
    <source>
        <dbReference type="EMBL" id="KIY66917.1"/>
    </source>
</evidence>
<dbReference type="SUPFAM" id="SSF51735">
    <property type="entry name" value="NAD(P)-binding Rossmann-fold domains"/>
    <property type="match status" value="1"/>
</dbReference>
<dbReference type="OrthoDB" id="2130169at2759"/>
<dbReference type="Pfam" id="PF05368">
    <property type="entry name" value="NmrA"/>
    <property type="match status" value="1"/>
</dbReference>
<dbReference type="InterPro" id="IPR036291">
    <property type="entry name" value="NAD(P)-bd_dom_sf"/>
</dbReference>